<reference evidence="2" key="1">
    <citation type="submission" date="2013-03" db="EMBL/GenBank/DDBJ databases">
        <title>The Genome Sequence of Anopheles dirus WRAIR2.</title>
        <authorList>
            <consortium name="The Broad Institute Genomics Platform"/>
            <person name="Neafsey D.E."/>
            <person name="Walton C."/>
            <person name="Walker B."/>
            <person name="Young S.K."/>
            <person name="Zeng Q."/>
            <person name="Gargeya S."/>
            <person name="Fitzgerald M."/>
            <person name="Haas B."/>
            <person name="Abouelleil A."/>
            <person name="Allen A.W."/>
            <person name="Alvarado L."/>
            <person name="Arachchi H.M."/>
            <person name="Berlin A.M."/>
            <person name="Chapman S.B."/>
            <person name="Gainer-Dewar J."/>
            <person name="Goldberg J."/>
            <person name="Griggs A."/>
            <person name="Gujja S."/>
            <person name="Hansen M."/>
            <person name="Howarth C."/>
            <person name="Imamovic A."/>
            <person name="Ireland A."/>
            <person name="Larimer J."/>
            <person name="McCowan C."/>
            <person name="Murphy C."/>
            <person name="Pearson M."/>
            <person name="Poon T.W."/>
            <person name="Priest M."/>
            <person name="Roberts A."/>
            <person name="Saif S."/>
            <person name="Shea T."/>
            <person name="Sisk P."/>
            <person name="Sykes S."/>
            <person name="Wortman J."/>
            <person name="Nusbaum C."/>
            <person name="Birren B."/>
        </authorList>
    </citation>
    <scope>NUCLEOTIDE SEQUENCE [LARGE SCALE GENOMIC DNA]</scope>
    <source>
        <strain evidence="2">WRAIR2</strain>
    </source>
</reference>
<sequence>MAESIALLNDSLDGRLLKLSDDGGGTTGGSLTSCELTLNDPSSLLEFRIALL</sequence>
<proteinExistence type="predicted"/>
<evidence type="ECO:0000313" key="2">
    <source>
        <dbReference type="Proteomes" id="UP000075884"/>
    </source>
</evidence>
<dbReference type="Proteomes" id="UP000075884">
    <property type="component" value="Unassembled WGS sequence"/>
</dbReference>
<protein>
    <submittedName>
        <fullName evidence="1">Uncharacterized protein</fullName>
    </submittedName>
</protein>
<organism evidence="1 2">
    <name type="scientific">Anopheles dirus</name>
    <dbReference type="NCBI Taxonomy" id="7168"/>
    <lineage>
        <taxon>Eukaryota</taxon>
        <taxon>Metazoa</taxon>
        <taxon>Ecdysozoa</taxon>
        <taxon>Arthropoda</taxon>
        <taxon>Hexapoda</taxon>
        <taxon>Insecta</taxon>
        <taxon>Pterygota</taxon>
        <taxon>Neoptera</taxon>
        <taxon>Endopterygota</taxon>
        <taxon>Diptera</taxon>
        <taxon>Nematocera</taxon>
        <taxon>Culicoidea</taxon>
        <taxon>Culicidae</taxon>
        <taxon>Anophelinae</taxon>
        <taxon>Anopheles</taxon>
    </lineage>
</organism>
<dbReference type="AlphaFoldDB" id="A0A182NY65"/>
<keyword evidence="2" id="KW-1185">Reference proteome</keyword>
<name>A0A182NY65_9DIPT</name>
<accession>A0A182NY65</accession>
<dbReference type="VEuPathDB" id="VectorBase:ADIR014770"/>
<evidence type="ECO:0000313" key="1">
    <source>
        <dbReference type="EnsemblMetazoa" id="ADIR014770-PA"/>
    </source>
</evidence>
<dbReference type="EnsemblMetazoa" id="ADIR014770-RA">
    <property type="protein sequence ID" value="ADIR014770-PA"/>
    <property type="gene ID" value="ADIR014770"/>
</dbReference>
<reference evidence="1" key="2">
    <citation type="submission" date="2020-05" db="UniProtKB">
        <authorList>
            <consortium name="EnsemblMetazoa"/>
        </authorList>
    </citation>
    <scope>IDENTIFICATION</scope>
    <source>
        <strain evidence="1">WRAIR2</strain>
    </source>
</reference>